<proteinExistence type="predicted"/>
<comment type="caution">
    <text evidence="1">The sequence shown here is derived from an EMBL/GenBank/DDBJ whole genome shotgun (WGS) entry which is preliminary data.</text>
</comment>
<dbReference type="Proteomes" id="UP001345963">
    <property type="component" value="Unassembled WGS sequence"/>
</dbReference>
<evidence type="ECO:0000313" key="2">
    <source>
        <dbReference type="Proteomes" id="UP001345963"/>
    </source>
</evidence>
<sequence length="120" mass="13410">MSSHFVGLNISDGQQSLHHILDLMFLTDEMFGLQLTVHWMPADVSAHGNIFLGPIMPFGLDESQNSSISETLGFNQKKVYSSLQVEGEFLPQEEDFRFLGEKEVGRRGGLTYGSVPYLQS</sequence>
<dbReference type="EMBL" id="JAHUTI010039587">
    <property type="protein sequence ID" value="MED6244460.1"/>
    <property type="molecule type" value="Genomic_DNA"/>
</dbReference>
<keyword evidence="2" id="KW-1185">Reference proteome</keyword>
<name>A0ABU7B2Y1_9TELE</name>
<evidence type="ECO:0000313" key="1">
    <source>
        <dbReference type="EMBL" id="MED6244460.1"/>
    </source>
</evidence>
<accession>A0ABU7B2Y1</accession>
<organism evidence="1 2">
    <name type="scientific">Ataeniobius toweri</name>
    <dbReference type="NCBI Taxonomy" id="208326"/>
    <lineage>
        <taxon>Eukaryota</taxon>
        <taxon>Metazoa</taxon>
        <taxon>Chordata</taxon>
        <taxon>Craniata</taxon>
        <taxon>Vertebrata</taxon>
        <taxon>Euteleostomi</taxon>
        <taxon>Actinopterygii</taxon>
        <taxon>Neopterygii</taxon>
        <taxon>Teleostei</taxon>
        <taxon>Neoteleostei</taxon>
        <taxon>Acanthomorphata</taxon>
        <taxon>Ovalentaria</taxon>
        <taxon>Atherinomorphae</taxon>
        <taxon>Cyprinodontiformes</taxon>
        <taxon>Goodeidae</taxon>
        <taxon>Ataeniobius</taxon>
    </lineage>
</organism>
<reference evidence="1 2" key="1">
    <citation type="submission" date="2021-07" db="EMBL/GenBank/DDBJ databases">
        <authorList>
            <person name="Palmer J.M."/>
        </authorList>
    </citation>
    <scope>NUCLEOTIDE SEQUENCE [LARGE SCALE GENOMIC DNA]</scope>
    <source>
        <strain evidence="1 2">AT_MEX2019</strain>
        <tissue evidence="1">Muscle</tissue>
    </source>
</reference>
<gene>
    <name evidence="1" type="ORF">ATANTOWER_011461</name>
</gene>
<protein>
    <submittedName>
        <fullName evidence="1">Uncharacterized protein</fullName>
    </submittedName>
</protein>